<proteinExistence type="predicted"/>
<organism evidence="1 2">
    <name type="scientific">Megaselia scalaris</name>
    <name type="common">Humpbacked fly</name>
    <name type="synonym">Phora scalaris</name>
    <dbReference type="NCBI Taxonomy" id="36166"/>
    <lineage>
        <taxon>Eukaryota</taxon>
        <taxon>Metazoa</taxon>
        <taxon>Ecdysozoa</taxon>
        <taxon>Arthropoda</taxon>
        <taxon>Hexapoda</taxon>
        <taxon>Insecta</taxon>
        <taxon>Pterygota</taxon>
        <taxon>Neoptera</taxon>
        <taxon>Endopterygota</taxon>
        <taxon>Diptera</taxon>
        <taxon>Brachycera</taxon>
        <taxon>Muscomorpha</taxon>
        <taxon>Platypezoidea</taxon>
        <taxon>Phoridae</taxon>
        <taxon>Megaseliini</taxon>
        <taxon>Megaselia</taxon>
    </lineage>
</organism>
<dbReference type="HOGENOM" id="CLU_3410962_0_0_1"/>
<evidence type="ECO:0000313" key="2">
    <source>
        <dbReference type="Proteomes" id="UP000015102"/>
    </source>
</evidence>
<dbReference type="EMBL" id="CAQQ02069038">
    <property type="status" value="NOT_ANNOTATED_CDS"/>
    <property type="molecule type" value="Genomic_DNA"/>
</dbReference>
<dbReference type="AlphaFoldDB" id="T1GS69"/>
<evidence type="ECO:0000313" key="1">
    <source>
        <dbReference type="EnsemblMetazoa" id="MESCA006517-PA"/>
    </source>
</evidence>
<sequence>MLRNTSRFQFMYQNHTKWLRKSHMKSRFQ</sequence>
<accession>T1GS69</accession>
<keyword evidence="2" id="KW-1185">Reference proteome</keyword>
<reference evidence="2" key="1">
    <citation type="submission" date="2013-02" db="EMBL/GenBank/DDBJ databases">
        <authorList>
            <person name="Hughes D."/>
        </authorList>
    </citation>
    <scope>NUCLEOTIDE SEQUENCE</scope>
    <source>
        <strain>Durham</strain>
        <strain evidence="2">NC isolate 2 -- Noor lab</strain>
    </source>
</reference>
<dbReference type="Proteomes" id="UP000015102">
    <property type="component" value="Unassembled WGS sequence"/>
</dbReference>
<protein>
    <submittedName>
        <fullName evidence="1">Uncharacterized protein</fullName>
    </submittedName>
</protein>
<dbReference type="EnsemblMetazoa" id="MESCA006517-RA">
    <property type="protein sequence ID" value="MESCA006517-PA"/>
    <property type="gene ID" value="MESCA006517"/>
</dbReference>
<dbReference type="EMBL" id="CAQQ02069037">
    <property type="status" value="NOT_ANNOTATED_CDS"/>
    <property type="molecule type" value="Genomic_DNA"/>
</dbReference>
<reference evidence="1" key="2">
    <citation type="submission" date="2015-06" db="UniProtKB">
        <authorList>
            <consortium name="EnsemblMetazoa"/>
        </authorList>
    </citation>
    <scope>IDENTIFICATION</scope>
</reference>
<name>T1GS69_MEGSC</name>